<proteinExistence type="predicted"/>
<name>Z9JLG6_9GAMM</name>
<accession>Z9JLG6</accession>
<sequence length="39" mass="3843">MAGSERNGVGTDQINATGARVGGVCEIANTGDVVIALLL</sequence>
<dbReference type="AlphaFoldDB" id="Z9JLG6"/>
<evidence type="ECO:0000313" key="2">
    <source>
        <dbReference type="Proteomes" id="UP000020406"/>
    </source>
</evidence>
<protein>
    <submittedName>
        <fullName evidence="1">Uncharacterized protein</fullName>
    </submittedName>
</protein>
<gene>
    <name evidence="1" type="ORF">AF72_01460</name>
</gene>
<dbReference type="EMBL" id="JDSQ01000002">
    <property type="protein sequence ID" value="EWS79255.1"/>
    <property type="molecule type" value="Genomic_DNA"/>
</dbReference>
<comment type="caution">
    <text evidence="1">The sequence shown here is derived from an EMBL/GenBank/DDBJ whole genome shotgun (WGS) entry which is preliminary data.</text>
</comment>
<organism evidence="1 2">
    <name type="scientific">Xylella taiwanensis</name>
    <dbReference type="NCBI Taxonomy" id="1444770"/>
    <lineage>
        <taxon>Bacteria</taxon>
        <taxon>Pseudomonadati</taxon>
        <taxon>Pseudomonadota</taxon>
        <taxon>Gammaproteobacteria</taxon>
        <taxon>Lysobacterales</taxon>
        <taxon>Lysobacteraceae</taxon>
        <taxon>Xylella</taxon>
    </lineage>
</organism>
<dbReference type="Proteomes" id="UP000020406">
    <property type="component" value="Unassembled WGS sequence"/>
</dbReference>
<evidence type="ECO:0000313" key="1">
    <source>
        <dbReference type="EMBL" id="EWS79255.1"/>
    </source>
</evidence>
<reference evidence="1 2" key="1">
    <citation type="journal article" date="2014" name="Genome Announc.">
        <title>Draft Genome Sequence of Xylella fastidiosa Pear Leaf Scorch Strain in Taiwan.</title>
        <authorList>
            <person name="Su C.C."/>
            <person name="Deng W.L."/>
            <person name="Jan F.J."/>
            <person name="Chang C.J."/>
            <person name="Huang H."/>
            <person name="Chen J."/>
        </authorList>
    </citation>
    <scope>NUCLEOTIDE SEQUENCE [LARGE SCALE GENOMIC DNA]</scope>
    <source>
        <strain evidence="1 2">PLS229</strain>
    </source>
</reference>
<dbReference type="STRING" id="1444770.AF72_01460"/>